<evidence type="ECO:0000313" key="7">
    <source>
        <dbReference type="EMBL" id="KAJ5217769.1"/>
    </source>
</evidence>
<evidence type="ECO:0000256" key="1">
    <source>
        <dbReference type="ARBA" id="ARBA00004141"/>
    </source>
</evidence>
<protein>
    <submittedName>
        <fullName evidence="7">Amino acid/polyamine transporter I</fullName>
    </submittedName>
</protein>
<dbReference type="GeneID" id="81389466"/>
<feature type="transmembrane region" description="Helical" evidence="6">
    <location>
        <begin position="235"/>
        <end position="258"/>
    </location>
</feature>
<evidence type="ECO:0000256" key="4">
    <source>
        <dbReference type="ARBA" id="ARBA00022989"/>
    </source>
</evidence>
<sequence length="552" mass="60324">MTLSNTQDGDATRRENIDDLELESVGYRREMPRQFSIWSLGALSFTLTCSWLGTGSSVGIALMEGSYAGTLWSLPIAGTMTTIVSLGMAELASAYPVAGAQYYWAFMVANDKYKAFASYMNAWMSIIGWWLGAGSVANFVSGMVLDIVLIWYPGYAFQHWHQYLIYVAIIWLAIAINVFASRLLPLFNKLVFILSVFTLAGTTITLFVVSRQDHARLSSVFADTKTHSGWKSDGLGFMLSVSNAVFAFLGSDCGAHLCEEIANPSRNVPMVIVFPLVVGLITAFPFACALMYSIKDLDAVLNSVTGLPLIDVYFQGTRSTVAASILLSVFAFCFFGCLVANGKVITNALEIYANSMTYLTVTTCSRTLWAVSRDGAIPMGGIWMKVHSTFQMPVNAALLSGSTTAFSSMVNAAIVFQQTSCIIPQAIILYRGRDSVLPERYFNLGPLGAPINAVAVAWVVFLDVLYCFPTSMPVTLQNMSYVSVVTVGLVTFIIALWFFNKRKIFKGPRVDYDLLNIRRMVNLHGGGPSIEATNVETGSIKSQKIGKVDFDG</sequence>
<reference evidence="7" key="1">
    <citation type="submission" date="2022-11" db="EMBL/GenBank/DDBJ databases">
        <authorList>
            <person name="Petersen C."/>
        </authorList>
    </citation>
    <scope>NUCLEOTIDE SEQUENCE</scope>
    <source>
        <strain evidence="7">IBT 23319</strain>
    </source>
</reference>
<gene>
    <name evidence="7" type="ORF">N7469_011394</name>
</gene>
<feature type="transmembrane region" description="Helical" evidence="6">
    <location>
        <begin position="163"/>
        <end position="183"/>
    </location>
</feature>
<feature type="transmembrane region" description="Helical" evidence="6">
    <location>
        <begin position="37"/>
        <end position="63"/>
    </location>
</feature>
<evidence type="ECO:0000313" key="8">
    <source>
        <dbReference type="Proteomes" id="UP001147733"/>
    </source>
</evidence>
<dbReference type="PIRSF" id="PIRSF006060">
    <property type="entry name" value="AA_transporter"/>
    <property type="match status" value="1"/>
</dbReference>
<dbReference type="OrthoDB" id="2417308at2759"/>
<feature type="transmembrane region" description="Helical" evidence="6">
    <location>
        <begin position="481"/>
        <end position="499"/>
    </location>
</feature>
<dbReference type="Gene3D" id="1.20.1740.10">
    <property type="entry name" value="Amino acid/polyamine transporter I"/>
    <property type="match status" value="1"/>
</dbReference>
<feature type="transmembrane region" description="Helical" evidence="6">
    <location>
        <begin position="190"/>
        <end position="209"/>
    </location>
</feature>
<feature type="transmembrane region" description="Helical" evidence="6">
    <location>
        <begin position="126"/>
        <end position="151"/>
    </location>
</feature>
<evidence type="ECO:0000256" key="5">
    <source>
        <dbReference type="ARBA" id="ARBA00023136"/>
    </source>
</evidence>
<dbReference type="EMBL" id="JAPQKT010000010">
    <property type="protein sequence ID" value="KAJ5217769.1"/>
    <property type="molecule type" value="Genomic_DNA"/>
</dbReference>
<evidence type="ECO:0000256" key="3">
    <source>
        <dbReference type="ARBA" id="ARBA00022692"/>
    </source>
</evidence>
<evidence type="ECO:0000256" key="6">
    <source>
        <dbReference type="SAM" id="Phobius"/>
    </source>
</evidence>
<feature type="transmembrane region" description="Helical" evidence="6">
    <location>
        <begin position="270"/>
        <end position="294"/>
    </location>
</feature>
<proteinExistence type="predicted"/>
<keyword evidence="2" id="KW-0813">Transport</keyword>
<dbReference type="PANTHER" id="PTHR45649:SF11">
    <property type="entry name" value="TRANSPORTER, PUTATIVE (EUROFUNG)-RELATED"/>
    <property type="match status" value="1"/>
</dbReference>
<reference evidence="7" key="2">
    <citation type="journal article" date="2023" name="IMA Fungus">
        <title>Comparative genomic study of the Penicillium genus elucidates a diverse pangenome and 15 lateral gene transfer events.</title>
        <authorList>
            <person name="Petersen C."/>
            <person name="Sorensen T."/>
            <person name="Nielsen M.R."/>
            <person name="Sondergaard T.E."/>
            <person name="Sorensen J.L."/>
            <person name="Fitzpatrick D.A."/>
            <person name="Frisvad J.C."/>
            <person name="Nielsen K.L."/>
        </authorList>
    </citation>
    <scope>NUCLEOTIDE SEQUENCE</scope>
    <source>
        <strain evidence="7">IBT 23319</strain>
    </source>
</reference>
<comment type="subcellular location">
    <subcellularLocation>
        <location evidence="1">Membrane</location>
        <topology evidence="1">Multi-pass membrane protein</topology>
    </subcellularLocation>
</comment>
<feature type="transmembrane region" description="Helical" evidence="6">
    <location>
        <begin position="441"/>
        <end position="461"/>
    </location>
</feature>
<dbReference type="RefSeq" id="XP_056495363.1">
    <property type="nucleotide sequence ID" value="XM_056650299.1"/>
</dbReference>
<keyword evidence="3 6" id="KW-0812">Transmembrane</keyword>
<dbReference type="InterPro" id="IPR002293">
    <property type="entry name" value="AA/rel_permease1"/>
</dbReference>
<dbReference type="GO" id="GO:0016020">
    <property type="term" value="C:membrane"/>
    <property type="evidence" value="ECO:0007669"/>
    <property type="project" value="UniProtKB-SubCell"/>
</dbReference>
<organism evidence="7 8">
    <name type="scientific">Penicillium citrinum</name>
    <dbReference type="NCBI Taxonomy" id="5077"/>
    <lineage>
        <taxon>Eukaryota</taxon>
        <taxon>Fungi</taxon>
        <taxon>Dikarya</taxon>
        <taxon>Ascomycota</taxon>
        <taxon>Pezizomycotina</taxon>
        <taxon>Eurotiomycetes</taxon>
        <taxon>Eurotiomycetidae</taxon>
        <taxon>Eurotiales</taxon>
        <taxon>Aspergillaceae</taxon>
        <taxon>Penicillium</taxon>
    </lineage>
</organism>
<dbReference type="PANTHER" id="PTHR45649">
    <property type="entry name" value="AMINO-ACID PERMEASE BAT1"/>
    <property type="match status" value="1"/>
</dbReference>
<evidence type="ECO:0000256" key="2">
    <source>
        <dbReference type="ARBA" id="ARBA00022448"/>
    </source>
</evidence>
<name>A0A9W9NDD7_PENCI</name>
<dbReference type="Proteomes" id="UP001147733">
    <property type="component" value="Unassembled WGS sequence"/>
</dbReference>
<dbReference type="GO" id="GO:0022857">
    <property type="term" value="F:transmembrane transporter activity"/>
    <property type="evidence" value="ECO:0007669"/>
    <property type="project" value="InterPro"/>
</dbReference>
<feature type="transmembrane region" description="Helical" evidence="6">
    <location>
        <begin position="321"/>
        <end position="340"/>
    </location>
</feature>
<accession>A0A9W9NDD7</accession>
<comment type="caution">
    <text evidence="7">The sequence shown here is derived from an EMBL/GenBank/DDBJ whole genome shotgun (WGS) entry which is preliminary data.</text>
</comment>
<dbReference type="AlphaFoldDB" id="A0A9W9NDD7"/>
<keyword evidence="5 6" id="KW-0472">Membrane</keyword>
<dbReference type="Pfam" id="PF13520">
    <property type="entry name" value="AA_permease_2"/>
    <property type="match status" value="1"/>
</dbReference>
<feature type="transmembrane region" description="Helical" evidence="6">
    <location>
        <begin position="83"/>
        <end position="105"/>
    </location>
</feature>
<keyword evidence="4 6" id="KW-1133">Transmembrane helix</keyword>
<keyword evidence="8" id="KW-1185">Reference proteome</keyword>